<dbReference type="AlphaFoldDB" id="A0A974A3G3"/>
<reference evidence="2" key="3">
    <citation type="submission" date="2024-03" db="EMBL/GenBank/DDBJ databases">
        <authorList>
            <person name="Bromfield E.S.P."/>
            <person name="Cloutier S."/>
        </authorList>
    </citation>
    <scope>NUCLEOTIDE SEQUENCE</scope>
    <source>
        <strain evidence="2">5S5</strain>
    </source>
</reference>
<accession>A0A974A3G3</accession>
<dbReference type="RefSeq" id="WP_166306110.1">
    <property type="nucleotide sequence ID" value="NZ_CP088285.1"/>
</dbReference>
<reference evidence="2" key="2">
    <citation type="journal article" date="2021" name="Int. J. Syst. Evol. Microbiol.">
        <title>Bradyrhizobium septentrionale sp. nov. (sv. septentrionale) and Bradyrhizobium quebecense sp. nov. (sv. septentrionale) associated with legumes native to Canada possess rearranged symbiosis genes and numerous insertion sequences.</title>
        <authorList>
            <person name="Bromfield E.S.P."/>
            <person name="Cloutier S."/>
        </authorList>
    </citation>
    <scope>NUCLEOTIDE SEQUENCE</scope>
    <source>
        <strain evidence="2">5S5</strain>
    </source>
</reference>
<evidence type="ECO:0000313" key="1">
    <source>
        <dbReference type="EMBL" id="NVI47160.1"/>
    </source>
</evidence>
<gene>
    <name evidence="1" type="ORF">HAP48_030235</name>
    <name evidence="2" type="ORF">WDK88_15900</name>
</gene>
<sequence length="193" mass="21499">MKFAFGAFLVACVVGYLYYIFPNPADGTVYPVPITQARQDLAKAELPPFVFGSQSLDVVRNIGDAQVVWIVRRKSEELFRYTAELSPEEKGAATRVKLRLDGAKGRTEDYAKNLADNPKIRDLYLVAMQERVASTLERRQFEMSRIHPAMAAAAVANMGNIRKSADEAAAAAAEIERSTIQRAYRNEPASVRR</sequence>
<name>A0A974A3G3_9BRAD</name>
<keyword evidence="3" id="KW-1185">Reference proteome</keyword>
<proteinExistence type="predicted"/>
<dbReference type="Proteomes" id="UP001432046">
    <property type="component" value="Chromosome"/>
</dbReference>
<protein>
    <submittedName>
        <fullName evidence="1">Uncharacterized protein</fullName>
    </submittedName>
</protein>
<reference evidence="1" key="1">
    <citation type="submission" date="2020-06" db="EMBL/GenBank/DDBJ databases">
        <title>Whole Genome Sequence of Bradyrhizobium sp. Strain 1S1.</title>
        <authorList>
            <person name="Bromfield E.S.P."/>
            <person name="Cloutier S."/>
        </authorList>
    </citation>
    <scope>NUCLEOTIDE SEQUENCE [LARGE SCALE GENOMIC DNA]</scope>
    <source>
        <strain evidence="1">1S1</strain>
    </source>
</reference>
<evidence type="ECO:0000313" key="2">
    <source>
        <dbReference type="EMBL" id="WXC82953.1"/>
    </source>
</evidence>
<dbReference type="EMBL" id="JAAOLE020000001">
    <property type="protein sequence ID" value="NVI47160.1"/>
    <property type="molecule type" value="Genomic_DNA"/>
</dbReference>
<dbReference type="EMBL" id="CP147711">
    <property type="protein sequence ID" value="WXC82953.1"/>
    <property type="molecule type" value="Genomic_DNA"/>
</dbReference>
<evidence type="ECO:0000313" key="3">
    <source>
        <dbReference type="Proteomes" id="UP001432046"/>
    </source>
</evidence>
<organism evidence="1">
    <name type="scientific">Bradyrhizobium septentrionale</name>
    <dbReference type="NCBI Taxonomy" id="1404411"/>
    <lineage>
        <taxon>Bacteria</taxon>
        <taxon>Pseudomonadati</taxon>
        <taxon>Pseudomonadota</taxon>
        <taxon>Alphaproteobacteria</taxon>
        <taxon>Hyphomicrobiales</taxon>
        <taxon>Nitrobacteraceae</taxon>
        <taxon>Bradyrhizobium</taxon>
    </lineage>
</organism>